<evidence type="ECO:0000256" key="1">
    <source>
        <dbReference type="SAM" id="MobiDB-lite"/>
    </source>
</evidence>
<gene>
    <name evidence="2" type="ORF">DYB32_007897</name>
</gene>
<sequence>MVLRKKHGGGAKPTAMGKKEAEPTSDPNQEAGLSLDEYFNTKKEYTVQSMKETSELLEKKEAKLKHDNAMVMTEDDDDDDLMAESISTIPICPMHGGSNDADTEDDPYEDDYESDSGATETNTTVAGLSLSDYLTGKHLAPKEKPGKKAAPTKKHGAVEDIEGMSLESYLGAVPTSMDEYDKKKKKATQAIKATAAGASIGGGKLALVRHHDLNTTIKKKVSAPNVRKSNDISAKKVVSDTDVLHFKRDKSHMDKAAHKSKNSTKALSHHTKGHHAVVSSWRKDVCTQVMDDDDNGDTTLFHPLPILAGNKSGSLDPLSSISDELDISRLPPLPH</sequence>
<reference evidence="2 3" key="1">
    <citation type="submission" date="2018-08" db="EMBL/GenBank/DDBJ databases">
        <title>Aphanomyces genome sequencing and annotation.</title>
        <authorList>
            <person name="Minardi D."/>
            <person name="Oidtmann B."/>
            <person name="Van Der Giezen M."/>
            <person name="Studholme D.J."/>
        </authorList>
    </citation>
    <scope>NUCLEOTIDE SEQUENCE [LARGE SCALE GENOMIC DNA]</scope>
    <source>
        <strain evidence="2 3">NJM0002</strain>
    </source>
</reference>
<feature type="region of interest" description="Disordered" evidence="1">
    <location>
        <begin position="89"/>
        <end position="159"/>
    </location>
</feature>
<feature type="compositionally biased region" description="Basic residues" evidence="1">
    <location>
        <begin position="258"/>
        <end position="274"/>
    </location>
</feature>
<accession>A0A418AMC4</accession>
<keyword evidence="3" id="KW-1185">Reference proteome</keyword>
<feature type="region of interest" description="Disordered" evidence="1">
    <location>
        <begin position="1"/>
        <end position="34"/>
    </location>
</feature>
<dbReference type="Proteomes" id="UP000285060">
    <property type="component" value="Unassembled WGS sequence"/>
</dbReference>
<protein>
    <submittedName>
        <fullName evidence="2">Uncharacterized protein</fullName>
    </submittedName>
</protein>
<dbReference type="EMBL" id="QUSY01001097">
    <property type="protein sequence ID" value="RHY26065.1"/>
    <property type="molecule type" value="Genomic_DNA"/>
</dbReference>
<evidence type="ECO:0000313" key="3">
    <source>
        <dbReference type="Proteomes" id="UP000285060"/>
    </source>
</evidence>
<feature type="compositionally biased region" description="Polar residues" evidence="1">
    <location>
        <begin position="117"/>
        <end position="126"/>
    </location>
</feature>
<dbReference type="VEuPathDB" id="FungiDB:H310_01246"/>
<proteinExistence type="predicted"/>
<feature type="compositionally biased region" description="Acidic residues" evidence="1">
    <location>
        <begin position="101"/>
        <end position="114"/>
    </location>
</feature>
<dbReference type="AlphaFoldDB" id="A0A418AMC4"/>
<comment type="caution">
    <text evidence="2">The sequence shown here is derived from an EMBL/GenBank/DDBJ whole genome shotgun (WGS) entry which is preliminary data.</text>
</comment>
<organism evidence="2 3">
    <name type="scientific">Aphanomyces invadans</name>
    <dbReference type="NCBI Taxonomy" id="157072"/>
    <lineage>
        <taxon>Eukaryota</taxon>
        <taxon>Sar</taxon>
        <taxon>Stramenopiles</taxon>
        <taxon>Oomycota</taxon>
        <taxon>Saprolegniomycetes</taxon>
        <taxon>Saprolegniales</taxon>
        <taxon>Verrucalvaceae</taxon>
        <taxon>Aphanomyces</taxon>
    </lineage>
</organism>
<evidence type="ECO:0000313" key="2">
    <source>
        <dbReference type="EMBL" id="RHY26065.1"/>
    </source>
</evidence>
<feature type="region of interest" description="Disordered" evidence="1">
    <location>
        <begin position="251"/>
        <end position="274"/>
    </location>
</feature>
<name>A0A418AMC4_9STRA</name>